<keyword evidence="11" id="KW-1185">Reference proteome</keyword>
<feature type="domain" description="ABC3 transporter permease C-terminal" evidence="9">
    <location>
        <begin position="808"/>
        <end position="921"/>
    </location>
</feature>
<evidence type="ECO:0000259" key="9">
    <source>
        <dbReference type="Pfam" id="PF02687"/>
    </source>
</evidence>
<sequence length="930" mass="94903">MIPGTGTHRGAEVRGVLGAVRMIARDELRRRWLALTALGVLLGLVVAMVTGTATLIRRTATAHDRLERASAVPDLQVTSYLRHDPGLADRVAGVPGVSDSWTTVGAVGRIENRASVSYLGLIGDTGGPRELYKPVVVEGRAYDPRSPDEVLLDERAAAWWGFGVGDTITLRLLTQSDYISFDTGFGTPGGPTLNLVVTGLTRTAGENAQQMPVMVTPALAEKLDAVTTVVMLRLEPGPEAMGAATAALRRLGQSLSTDPLAREFPTLQVSRPATDGDARIAATQRVLITGLIVFAAVVGVAGLAASGQAFYRHHALGAGTQHIEAMLGLPTLGRAGARTIAALPAAVVAGTVATAGPLLAGRLEPLGPLAGMEPHPGYAGHTALTCLAAAAGVIATALLAATTAVRAGHRPARLSRARPAGRAARFPGRAGLFPGQSVRFPGRPSAGTGTGTGTGVGVGVGGVGVGVSASPGSGRPVGAVLGRRSSSIRRPISSATHTTRGVVGRRGPLWLWLGTSFALARGQDRPVAARRPPITGTAIGITALIAAATIATSMNRLVDDPHRYGRNADLEVTDARPKIIAQLAEDPRVAAVSMLDVSTATIEIDDQGHALPSPEPEVASGPGDAGPGAIGRGDVAPGEDVTVYALSAKPLPAKPRPAAGTAARTAAGPEVGPDVGWTIFEGARPTRTNQVALGPRTAGHFGLGIGDHLSVATNTGGHAQLQVVGIGVGPVLGGERLGESMLVAPDMLTRIQRTQPMRSALVRAIPETDPATFAATLGTEYEIDTGRAPGEVANLGGMGRLPAMLQTVLAALAVAAAGHAVGTTCRHARRELAILRTLGFTPAQTARIPLVTSCVTTALAVAVAVPLGLLLGRLAWWEIATATGVATSPAVPVSLLVALPPAVILIGLVLAAPPASRAARLLPGALLRRE</sequence>
<evidence type="ECO:0000256" key="1">
    <source>
        <dbReference type="ARBA" id="ARBA00004651"/>
    </source>
</evidence>
<feature type="transmembrane region" description="Helical" evidence="8">
    <location>
        <begin position="380"/>
        <end position="405"/>
    </location>
</feature>
<comment type="subcellular location">
    <subcellularLocation>
        <location evidence="1">Cell membrane</location>
        <topology evidence="1">Multi-pass membrane protein</topology>
    </subcellularLocation>
</comment>
<keyword evidence="2" id="KW-1003">Cell membrane</keyword>
<gene>
    <name evidence="10" type="ORF">Ga0074812_13657</name>
</gene>
<reference evidence="11" key="1">
    <citation type="submission" date="2015-11" db="EMBL/GenBank/DDBJ databases">
        <authorList>
            <person name="Varghese N."/>
        </authorList>
    </citation>
    <scope>NUCLEOTIDE SEQUENCE [LARGE SCALE GENOMIC DNA]</scope>
    <source>
        <strain evidence="11">DSM 45899</strain>
    </source>
</reference>
<name>A0A0S4QYU4_9ACTN</name>
<dbReference type="GO" id="GO:0022857">
    <property type="term" value="F:transmembrane transporter activity"/>
    <property type="evidence" value="ECO:0007669"/>
    <property type="project" value="TreeGrafter"/>
</dbReference>
<dbReference type="PANTHER" id="PTHR30572">
    <property type="entry name" value="MEMBRANE COMPONENT OF TRANSPORTER-RELATED"/>
    <property type="match status" value="1"/>
</dbReference>
<proteinExistence type="inferred from homology"/>
<evidence type="ECO:0000256" key="5">
    <source>
        <dbReference type="ARBA" id="ARBA00023136"/>
    </source>
</evidence>
<evidence type="ECO:0000256" key="6">
    <source>
        <dbReference type="ARBA" id="ARBA00038076"/>
    </source>
</evidence>
<evidence type="ECO:0000256" key="4">
    <source>
        <dbReference type="ARBA" id="ARBA00022989"/>
    </source>
</evidence>
<dbReference type="AlphaFoldDB" id="A0A0S4QYU4"/>
<keyword evidence="4 8" id="KW-1133">Transmembrane helix</keyword>
<dbReference type="InterPro" id="IPR003838">
    <property type="entry name" value="ABC3_permease_C"/>
</dbReference>
<keyword evidence="5 8" id="KW-0472">Membrane</keyword>
<comment type="similarity">
    <text evidence="6">Belongs to the ABC-4 integral membrane protein family.</text>
</comment>
<dbReference type="GO" id="GO:0005886">
    <property type="term" value="C:plasma membrane"/>
    <property type="evidence" value="ECO:0007669"/>
    <property type="project" value="UniProtKB-SubCell"/>
</dbReference>
<feature type="transmembrane region" description="Helical" evidence="8">
    <location>
        <begin position="286"/>
        <end position="305"/>
    </location>
</feature>
<organism evidence="10 11">
    <name type="scientific">Parafrankia irregularis</name>
    <dbReference type="NCBI Taxonomy" id="795642"/>
    <lineage>
        <taxon>Bacteria</taxon>
        <taxon>Bacillati</taxon>
        <taxon>Actinomycetota</taxon>
        <taxon>Actinomycetes</taxon>
        <taxon>Frankiales</taxon>
        <taxon>Frankiaceae</taxon>
        <taxon>Parafrankia</taxon>
    </lineage>
</organism>
<evidence type="ECO:0000256" key="8">
    <source>
        <dbReference type="SAM" id="Phobius"/>
    </source>
</evidence>
<keyword evidence="3 8" id="KW-0812">Transmembrane</keyword>
<dbReference type="PANTHER" id="PTHR30572:SF4">
    <property type="entry name" value="ABC TRANSPORTER PERMEASE YTRF"/>
    <property type="match status" value="1"/>
</dbReference>
<evidence type="ECO:0000313" key="11">
    <source>
        <dbReference type="Proteomes" id="UP000198802"/>
    </source>
</evidence>
<evidence type="ECO:0000256" key="3">
    <source>
        <dbReference type="ARBA" id="ARBA00022692"/>
    </source>
</evidence>
<dbReference type="Proteomes" id="UP000198802">
    <property type="component" value="Unassembled WGS sequence"/>
</dbReference>
<evidence type="ECO:0000256" key="7">
    <source>
        <dbReference type="SAM" id="MobiDB-lite"/>
    </source>
</evidence>
<accession>A0A0S4QYU4</accession>
<feature type="transmembrane region" description="Helical" evidence="8">
    <location>
        <begin position="891"/>
        <end position="912"/>
    </location>
</feature>
<dbReference type="EMBL" id="FAOZ01000036">
    <property type="protein sequence ID" value="CUU60194.1"/>
    <property type="molecule type" value="Genomic_DNA"/>
</dbReference>
<feature type="transmembrane region" description="Helical" evidence="8">
    <location>
        <begin position="340"/>
        <end position="360"/>
    </location>
</feature>
<dbReference type="Pfam" id="PF02687">
    <property type="entry name" value="FtsX"/>
    <property type="match status" value="1"/>
</dbReference>
<feature type="transmembrane region" description="Helical" evidence="8">
    <location>
        <begin position="850"/>
        <end position="871"/>
    </location>
</feature>
<dbReference type="InterPro" id="IPR050250">
    <property type="entry name" value="Macrolide_Exporter_MacB"/>
</dbReference>
<evidence type="ECO:0000313" key="10">
    <source>
        <dbReference type="EMBL" id="CUU60194.1"/>
    </source>
</evidence>
<evidence type="ECO:0000256" key="2">
    <source>
        <dbReference type="ARBA" id="ARBA00022475"/>
    </source>
</evidence>
<protein>
    <submittedName>
        <fullName evidence="10">FtsX-like permease family protein</fullName>
    </submittedName>
</protein>
<feature type="transmembrane region" description="Helical" evidence="8">
    <location>
        <begin position="32"/>
        <end position="56"/>
    </location>
</feature>
<feature type="region of interest" description="Disordered" evidence="7">
    <location>
        <begin position="607"/>
        <end position="628"/>
    </location>
</feature>